<keyword evidence="2" id="KW-1185">Reference proteome</keyword>
<reference evidence="1" key="1">
    <citation type="journal article" date="2014" name="Int. J. Syst. Evol. Microbiol.">
        <title>Complete genome sequence of Corynebacterium casei LMG S-19264T (=DSM 44701T), isolated from a smear-ripened cheese.</title>
        <authorList>
            <consortium name="US DOE Joint Genome Institute (JGI-PGF)"/>
            <person name="Walter F."/>
            <person name="Albersmeier A."/>
            <person name="Kalinowski J."/>
            <person name="Ruckert C."/>
        </authorList>
    </citation>
    <scope>NUCLEOTIDE SEQUENCE</scope>
    <source>
        <strain evidence="1">JCM 31311</strain>
    </source>
</reference>
<dbReference type="EMBL" id="BMQL01000013">
    <property type="protein sequence ID" value="GGR11344.1"/>
    <property type="molecule type" value="Genomic_DNA"/>
</dbReference>
<evidence type="ECO:0000313" key="2">
    <source>
        <dbReference type="Proteomes" id="UP000603865"/>
    </source>
</evidence>
<evidence type="ECO:0000313" key="1">
    <source>
        <dbReference type="EMBL" id="GGR11344.1"/>
    </source>
</evidence>
<sequence>MPVIPLVQDFVTLWKAFTTVTLLATPTGDVDTNGRKLVGPVSAENPLPVTLSGGARATFLNLLDVYNGGFTPEQDGTLLVQNLSRTGFIQVYPVQAAPMTTVPVDSVQPLVSVGPLSWVKVPLQAGVLYGIVMNGNQLGIDDFSAVTAVFLPGTVDLDAGPMLRAAAPVVVPPTPGITSVVWGASDPNRFEITLTSGITSGSYVMTDQSNTQIGADSFSTNPFYAPSETDQLVHITVTDGDGNVLPTFTHTPIGN</sequence>
<organism evidence="1 2">
    <name type="scientific">Deinococcus ruber</name>
    <dbReference type="NCBI Taxonomy" id="1848197"/>
    <lineage>
        <taxon>Bacteria</taxon>
        <taxon>Thermotogati</taxon>
        <taxon>Deinococcota</taxon>
        <taxon>Deinococci</taxon>
        <taxon>Deinococcales</taxon>
        <taxon>Deinococcaceae</taxon>
        <taxon>Deinococcus</taxon>
    </lineage>
</organism>
<gene>
    <name evidence="1" type="ORF">GCM10008957_25090</name>
</gene>
<accession>A0A918C817</accession>
<dbReference type="Proteomes" id="UP000603865">
    <property type="component" value="Unassembled WGS sequence"/>
</dbReference>
<protein>
    <submittedName>
        <fullName evidence="1">Uncharacterized protein</fullName>
    </submittedName>
</protein>
<proteinExistence type="predicted"/>
<name>A0A918C817_9DEIO</name>
<dbReference type="AlphaFoldDB" id="A0A918C817"/>
<dbReference type="RefSeq" id="WP_189090854.1">
    <property type="nucleotide sequence ID" value="NZ_BMQL01000013.1"/>
</dbReference>
<comment type="caution">
    <text evidence="1">The sequence shown here is derived from an EMBL/GenBank/DDBJ whole genome shotgun (WGS) entry which is preliminary data.</text>
</comment>
<reference evidence="1" key="2">
    <citation type="submission" date="2020-09" db="EMBL/GenBank/DDBJ databases">
        <authorList>
            <person name="Sun Q."/>
            <person name="Ohkuma M."/>
        </authorList>
    </citation>
    <scope>NUCLEOTIDE SEQUENCE</scope>
    <source>
        <strain evidence="1">JCM 31311</strain>
    </source>
</reference>